<dbReference type="InterPro" id="IPR020843">
    <property type="entry name" value="ER"/>
</dbReference>
<dbReference type="PROSITE" id="PS00059">
    <property type="entry name" value="ADH_ZINC"/>
    <property type="match status" value="1"/>
</dbReference>
<evidence type="ECO:0000256" key="3">
    <source>
        <dbReference type="ARBA" id="ARBA00023002"/>
    </source>
</evidence>
<sequence length="327" mass="34116">MKAFRYENPVEGLRLEDVPIPEPKQDQVQILVMAAGICHSDSHIVEGHGERFIGRTPITLGHEVAGIVTKIGSSVHDFNVGERVAVVLPCHPVGTIDTAWSIGLSYDGGFAEYAISPASRVIKIPGDLSFQHAAVATDALATAFHAVVQEAGAAPGVTIGIIGLGGLGMPGLGIAVLKGADVYGFDVTEAKFPEAIELGAKGCFKSPADAEHVSFDAVVDFYGSSETTAAAITAVRMGGRVVGVGLQSPVVNIPTSNLRNGYILKQVTLVGSLGSSVEDVKSVMEMVRSGVLKTRLTEIPFSDIPATISLLSKNAGIGRYWADPSKA</sequence>
<evidence type="ECO:0000313" key="7">
    <source>
        <dbReference type="Proteomes" id="UP000266152"/>
    </source>
</evidence>
<dbReference type="PANTHER" id="PTHR43401:SF5">
    <property type="entry name" value="ALCOHOL DEHYDROGENASE-RELATED"/>
    <property type="match status" value="1"/>
</dbReference>
<dbReference type="InterPro" id="IPR050129">
    <property type="entry name" value="Zn_alcohol_dh"/>
</dbReference>
<keyword evidence="1 4" id="KW-0479">Metal-binding</keyword>
<dbReference type="Gene3D" id="3.40.50.720">
    <property type="entry name" value="NAD(P)-binding Rossmann-like Domain"/>
    <property type="match status" value="1"/>
</dbReference>
<accession>A0A395RL82</accession>
<protein>
    <submittedName>
        <fullName evidence="6">Adh2-alcohol dehydrogenase ii</fullName>
    </submittedName>
</protein>
<organism evidence="6 7">
    <name type="scientific">Fusarium sporotrichioides</name>
    <dbReference type="NCBI Taxonomy" id="5514"/>
    <lineage>
        <taxon>Eukaryota</taxon>
        <taxon>Fungi</taxon>
        <taxon>Dikarya</taxon>
        <taxon>Ascomycota</taxon>
        <taxon>Pezizomycotina</taxon>
        <taxon>Sordariomycetes</taxon>
        <taxon>Hypocreomycetidae</taxon>
        <taxon>Hypocreales</taxon>
        <taxon>Nectriaceae</taxon>
        <taxon>Fusarium</taxon>
    </lineage>
</organism>
<dbReference type="InterPro" id="IPR013149">
    <property type="entry name" value="ADH-like_C"/>
</dbReference>
<dbReference type="EMBL" id="PXOF01000178">
    <property type="protein sequence ID" value="RGP60878.1"/>
    <property type="molecule type" value="Genomic_DNA"/>
</dbReference>
<dbReference type="InterPro" id="IPR002328">
    <property type="entry name" value="ADH_Zn_CS"/>
</dbReference>
<keyword evidence="3" id="KW-0560">Oxidoreductase</keyword>
<dbReference type="SMART" id="SM00829">
    <property type="entry name" value="PKS_ER"/>
    <property type="match status" value="1"/>
</dbReference>
<dbReference type="PANTHER" id="PTHR43401">
    <property type="entry name" value="L-THREONINE 3-DEHYDROGENASE"/>
    <property type="match status" value="1"/>
</dbReference>
<dbReference type="GO" id="GO:0008270">
    <property type="term" value="F:zinc ion binding"/>
    <property type="evidence" value="ECO:0007669"/>
    <property type="project" value="InterPro"/>
</dbReference>
<name>A0A395RL82_FUSSP</name>
<dbReference type="GO" id="GO:0016491">
    <property type="term" value="F:oxidoreductase activity"/>
    <property type="evidence" value="ECO:0007669"/>
    <property type="project" value="UniProtKB-KW"/>
</dbReference>
<evidence type="ECO:0000256" key="1">
    <source>
        <dbReference type="ARBA" id="ARBA00022723"/>
    </source>
</evidence>
<comment type="cofactor">
    <cofactor evidence="4">
        <name>Zn(2+)</name>
        <dbReference type="ChEBI" id="CHEBI:29105"/>
    </cofactor>
</comment>
<evidence type="ECO:0000259" key="5">
    <source>
        <dbReference type="SMART" id="SM00829"/>
    </source>
</evidence>
<dbReference type="STRING" id="5514.A0A395RL82"/>
<dbReference type="InterPro" id="IPR036291">
    <property type="entry name" value="NAD(P)-bd_dom_sf"/>
</dbReference>
<dbReference type="Gene3D" id="3.90.180.10">
    <property type="entry name" value="Medium-chain alcohol dehydrogenases, catalytic domain"/>
    <property type="match status" value="1"/>
</dbReference>
<evidence type="ECO:0000256" key="2">
    <source>
        <dbReference type="ARBA" id="ARBA00022833"/>
    </source>
</evidence>
<dbReference type="SUPFAM" id="SSF50129">
    <property type="entry name" value="GroES-like"/>
    <property type="match status" value="1"/>
</dbReference>
<evidence type="ECO:0000313" key="6">
    <source>
        <dbReference type="EMBL" id="RGP60878.1"/>
    </source>
</evidence>
<comment type="caution">
    <text evidence="6">The sequence shown here is derived from an EMBL/GenBank/DDBJ whole genome shotgun (WGS) entry which is preliminary data.</text>
</comment>
<dbReference type="CDD" id="cd08254">
    <property type="entry name" value="hydroxyacyl_CoA_DH"/>
    <property type="match status" value="1"/>
</dbReference>
<keyword evidence="7" id="KW-1185">Reference proteome</keyword>
<dbReference type="Pfam" id="PF00107">
    <property type="entry name" value="ADH_zinc_N"/>
    <property type="match status" value="1"/>
</dbReference>
<reference evidence="6 7" key="1">
    <citation type="journal article" date="2018" name="PLoS Pathog.">
        <title>Evolution of structural diversity of trichothecenes, a family of toxins produced by plant pathogenic and entomopathogenic fungi.</title>
        <authorList>
            <person name="Proctor R.H."/>
            <person name="McCormick S.P."/>
            <person name="Kim H.S."/>
            <person name="Cardoza R.E."/>
            <person name="Stanley A.M."/>
            <person name="Lindo L."/>
            <person name="Kelly A."/>
            <person name="Brown D.W."/>
            <person name="Lee T."/>
            <person name="Vaughan M.M."/>
            <person name="Alexander N.J."/>
            <person name="Busman M."/>
            <person name="Gutierrez S."/>
        </authorList>
    </citation>
    <scope>NUCLEOTIDE SEQUENCE [LARGE SCALE GENOMIC DNA]</scope>
    <source>
        <strain evidence="6 7">NRRL 3299</strain>
    </source>
</reference>
<keyword evidence="2 4" id="KW-0862">Zinc</keyword>
<dbReference type="Proteomes" id="UP000266152">
    <property type="component" value="Unassembled WGS sequence"/>
</dbReference>
<dbReference type="SUPFAM" id="SSF51735">
    <property type="entry name" value="NAD(P)-binding Rossmann-fold domains"/>
    <property type="match status" value="1"/>
</dbReference>
<proteinExistence type="inferred from homology"/>
<evidence type="ECO:0000256" key="4">
    <source>
        <dbReference type="RuleBase" id="RU361277"/>
    </source>
</evidence>
<comment type="similarity">
    <text evidence="4">Belongs to the zinc-containing alcohol dehydrogenase family.</text>
</comment>
<feature type="domain" description="Enoyl reductase (ER)" evidence="5">
    <location>
        <begin position="8"/>
        <end position="322"/>
    </location>
</feature>
<dbReference type="AlphaFoldDB" id="A0A395RL82"/>
<dbReference type="InterPro" id="IPR011032">
    <property type="entry name" value="GroES-like_sf"/>
</dbReference>
<dbReference type="InterPro" id="IPR013154">
    <property type="entry name" value="ADH-like_N"/>
</dbReference>
<dbReference type="Pfam" id="PF08240">
    <property type="entry name" value="ADH_N"/>
    <property type="match status" value="1"/>
</dbReference>
<gene>
    <name evidence="6" type="ORF">FSPOR_10379</name>
</gene>